<feature type="compositionally biased region" description="Low complexity" evidence="1">
    <location>
        <begin position="11"/>
        <end position="30"/>
    </location>
</feature>
<name>A0A9W4XIC2_9PLEO</name>
<evidence type="ECO:0008006" key="4">
    <source>
        <dbReference type="Google" id="ProtNLM"/>
    </source>
</evidence>
<evidence type="ECO:0000313" key="3">
    <source>
        <dbReference type="Proteomes" id="UP001152607"/>
    </source>
</evidence>
<proteinExistence type="predicted"/>
<dbReference type="OrthoDB" id="2519291at2759"/>
<protein>
    <recommendedName>
        <fullName evidence="4">EthD domain-containing protein</fullName>
    </recommendedName>
</protein>
<dbReference type="AlphaFoldDB" id="A0A9W4XIC2"/>
<evidence type="ECO:0000256" key="1">
    <source>
        <dbReference type="SAM" id="MobiDB-lite"/>
    </source>
</evidence>
<comment type="caution">
    <text evidence="2">The sequence shown here is derived from an EMBL/GenBank/DDBJ whole genome shotgun (WGS) entry which is preliminary data.</text>
</comment>
<dbReference type="EMBL" id="CAOQHR010000003">
    <property type="protein sequence ID" value="CAI6332718.1"/>
    <property type="molecule type" value="Genomic_DNA"/>
</dbReference>
<evidence type="ECO:0000313" key="2">
    <source>
        <dbReference type="EMBL" id="CAI6332718.1"/>
    </source>
</evidence>
<gene>
    <name evidence="2" type="ORF">PDIGIT_LOCUS5748</name>
</gene>
<organism evidence="2 3">
    <name type="scientific">Periconia digitata</name>
    <dbReference type="NCBI Taxonomy" id="1303443"/>
    <lineage>
        <taxon>Eukaryota</taxon>
        <taxon>Fungi</taxon>
        <taxon>Dikarya</taxon>
        <taxon>Ascomycota</taxon>
        <taxon>Pezizomycotina</taxon>
        <taxon>Dothideomycetes</taxon>
        <taxon>Pleosporomycetidae</taxon>
        <taxon>Pleosporales</taxon>
        <taxon>Massarineae</taxon>
        <taxon>Periconiaceae</taxon>
        <taxon>Periconia</taxon>
    </lineage>
</organism>
<feature type="region of interest" description="Disordered" evidence="1">
    <location>
        <begin position="1"/>
        <end position="49"/>
    </location>
</feature>
<feature type="compositionally biased region" description="Polar residues" evidence="1">
    <location>
        <begin position="1"/>
        <end position="10"/>
    </location>
</feature>
<dbReference type="Proteomes" id="UP001152607">
    <property type="component" value="Unassembled WGS sequence"/>
</dbReference>
<accession>A0A9W4XIC2</accession>
<reference evidence="2" key="1">
    <citation type="submission" date="2023-01" db="EMBL/GenBank/DDBJ databases">
        <authorList>
            <person name="Van Ghelder C."/>
            <person name="Rancurel C."/>
        </authorList>
    </citation>
    <scope>NUCLEOTIDE SEQUENCE</scope>
    <source>
        <strain evidence="2">CNCM I-4278</strain>
    </source>
</reference>
<sequence length="207" mass="23537">MESLSNLSALTVTETTHVTSSSPTESQPSENGTAHSQAEPTPARPARNMEVRRGANTEDIPQSEANNAIIILFCKQKEISFLEFKKRLEEDWVPCLERVCGPLFPLTYIRRYIAHKDNDKIRAQDGSLGLPSLMIGREEDLLFDCLVEATFEDNLHMLQWFNLVNEEGPAAELIECEATFSDINKLKIIVMENRVTINKTRRLKSWE</sequence>
<keyword evidence="3" id="KW-1185">Reference proteome</keyword>